<feature type="region of interest" description="Disordered" evidence="1">
    <location>
        <begin position="301"/>
        <end position="344"/>
    </location>
</feature>
<evidence type="ECO:0000313" key="3">
    <source>
        <dbReference type="WBParaSite" id="nRc.2.0.1.t14147-RA"/>
    </source>
</evidence>
<name>A0A915IIZ1_ROMCU</name>
<dbReference type="WBParaSite" id="nRc.2.0.1.t14147-RA">
    <property type="protein sequence ID" value="nRc.2.0.1.t14147-RA"/>
    <property type="gene ID" value="nRc.2.0.1.g14147"/>
</dbReference>
<dbReference type="AlphaFoldDB" id="A0A915IIZ1"/>
<feature type="compositionally biased region" description="Low complexity" evidence="1">
    <location>
        <begin position="328"/>
        <end position="337"/>
    </location>
</feature>
<evidence type="ECO:0000256" key="1">
    <source>
        <dbReference type="SAM" id="MobiDB-lite"/>
    </source>
</evidence>
<reference evidence="3" key="1">
    <citation type="submission" date="2022-11" db="UniProtKB">
        <authorList>
            <consortium name="WormBaseParasite"/>
        </authorList>
    </citation>
    <scope>IDENTIFICATION</scope>
</reference>
<dbReference type="Proteomes" id="UP000887565">
    <property type="component" value="Unplaced"/>
</dbReference>
<accession>A0A915IIZ1</accession>
<feature type="region of interest" description="Disordered" evidence="1">
    <location>
        <begin position="1"/>
        <end position="22"/>
    </location>
</feature>
<keyword evidence="2" id="KW-1185">Reference proteome</keyword>
<organism evidence="2 3">
    <name type="scientific">Romanomermis culicivorax</name>
    <name type="common">Nematode worm</name>
    <dbReference type="NCBI Taxonomy" id="13658"/>
    <lineage>
        <taxon>Eukaryota</taxon>
        <taxon>Metazoa</taxon>
        <taxon>Ecdysozoa</taxon>
        <taxon>Nematoda</taxon>
        <taxon>Enoplea</taxon>
        <taxon>Dorylaimia</taxon>
        <taxon>Mermithida</taxon>
        <taxon>Mermithoidea</taxon>
        <taxon>Mermithidae</taxon>
        <taxon>Romanomermis</taxon>
    </lineage>
</organism>
<proteinExistence type="predicted"/>
<evidence type="ECO:0000313" key="2">
    <source>
        <dbReference type="Proteomes" id="UP000887565"/>
    </source>
</evidence>
<feature type="region of interest" description="Disordered" evidence="1">
    <location>
        <begin position="37"/>
        <end position="57"/>
    </location>
</feature>
<protein>
    <submittedName>
        <fullName evidence="3">Uncharacterized protein</fullName>
    </submittedName>
</protein>
<feature type="compositionally biased region" description="Polar residues" evidence="1">
    <location>
        <begin position="305"/>
        <end position="315"/>
    </location>
</feature>
<sequence length="381" mass="41982">MRKVSHTPPDLTRLPSRSSSPNAAMAVRRALSFDHILQPRPTNITQSSTVPTVSLPPPNPPLSTFSSSALDRTAQTQVPLITATPTIVNSQALPRVSQDPLIAAVICASQPAVSQIQPPSTAVQVNKDTTVARTDSSYSFINIHPQQAPAATCPPLTNHRNTSAIANANEVHNSRIEAGHALDQLSTHTARITNNVPTVQTIDQIIRTVSNQFQAQQLRVQCEIQEQAKSTNTRFAALAEQMQQLISMTAAAAGNPPIPRPLPVTSRLHSEERQDIYIPNETLRETEPALAFGRLPVPVKPKAPSTDTLYNNKLSRNARREEETCRSAPQRRPQPAANPFDFSDYSPNDYYDHPQPRYDLLCMSHREEDSRIKLLSTICTR</sequence>